<dbReference type="GO" id="GO:0006081">
    <property type="term" value="P:aldehyde metabolic process"/>
    <property type="evidence" value="ECO:0007669"/>
    <property type="project" value="InterPro"/>
</dbReference>
<dbReference type="Gene3D" id="3.40.605.10">
    <property type="entry name" value="Aldehyde Dehydrogenase, Chain A, domain 1"/>
    <property type="match status" value="1"/>
</dbReference>
<keyword evidence="10" id="KW-1185">Reference proteome</keyword>
<keyword evidence="2 4" id="KW-0560">Oxidoreductase</keyword>
<dbReference type="Pfam" id="PF00171">
    <property type="entry name" value="Aldedh"/>
    <property type="match status" value="1"/>
</dbReference>
<evidence type="ECO:0000256" key="3">
    <source>
        <dbReference type="ARBA" id="ARBA00023027"/>
    </source>
</evidence>
<reference evidence="10" key="1">
    <citation type="submission" date="2017-08" db="EMBL/GenBank/DDBJ databases">
        <authorList>
            <person name="Varghese N."/>
            <person name="Submissions S."/>
        </authorList>
    </citation>
    <scope>NUCLEOTIDE SEQUENCE [LARGE SCALE GENOMIC DNA]</scope>
    <source>
        <strain evidence="10">KCTC 23107</strain>
    </source>
</reference>
<dbReference type="AlphaFoldDB" id="A0A286HLC5"/>
<dbReference type="InterPro" id="IPR016161">
    <property type="entry name" value="Ald_DH/histidinol_DH"/>
</dbReference>
<dbReference type="InterPro" id="IPR016160">
    <property type="entry name" value="Ald_DH_CS_CYS"/>
</dbReference>
<dbReference type="InterPro" id="IPR029510">
    <property type="entry name" value="Ald_DH_CS_GLU"/>
</dbReference>
<keyword evidence="3" id="KW-0520">NAD</keyword>
<organism evidence="9 10">
    <name type="scientific">Hoeflea halophila</name>
    <dbReference type="NCBI Taxonomy" id="714899"/>
    <lineage>
        <taxon>Bacteria</taxon>
        <taxon>Pseudomonadati</taxon>
        <taxon>Pseudomonadota</taxon>
        <taxon>Alphaproteobacteria</taxon>
        <taxon>Hyphomicrobiales</taxon>
        <taxon>Rhizobiaceae</taxon>
        <taxon>Hoeflea</taxon>
    </lineage>
</organism>
<evidence type="ECO:0000256" key="1">
    <source>
        <dbReference type="ARBA" id="ARBA00009986"/>
    </source>
</evidence>
<dbReference type="PROSITE" id="PS00687">
    <property type="entry name" value="ALDEHYDE_DEHYDR_GLU"/>
    <property type="match status" value="1"/>
</dbReference>
<gene>
    <name evidence="9" type="ORF">SAMN05877838_0329</name>
</gene>
<dbReference type="InterPro" id="IPR016162">
    <property type="entry name" value="Ald_DH_N"/>
</dbReference>
<dbReference type="InterPro" id="IPR012394">
    <property type="entry name" value="Aldehyde_DH_NAD(P)"/>
</dbReference>
<dbReference type="RefSeq" id="WP_097104397.1">
    <property type="nucleotide sequence ID" value="NZ_OCPC01000001.1"/>
</dbReference>
<evidence type="ECO:0000256" key="6">
    <source>
        <dbReference type="PROSITE-ProRule" id="PRU10007"/>
    </source>
</evidence>
<evidence type="ECO:0000256" key="2">
    <source>
        <dbReference type="ARBA" id="ARBA00023002"/>
    </source>
</evidence>
<dbReference type="InterPro" id="IPR015590">
    <property type="entry name" value="Aldehyde_DH_dom"/>
</dbReference>
<dbReference type="Gene3D" id="3.40.309.10">
    <property type="entry name" value="Aldehyde Dehydrogenase, Chain A, domain 2"/>
    <property type="match status" value="1"/>
</dbReference>
<dbReference type="EMBL" id="OCPC01000001">
    <property type="protein sequence ID" value="SOE08605.1"/>
    <property type="molecule type" value="Genomic_DNA"/>
</dbReference>
<evidence type="ECO:0000256" key="5">
    <source>
        <dbReference type="PIRSR" id="PIRSR036492-1"/>
    </source>
</evidence>
<dbReference type="PANTHER" id="PTHR43570">
    <property type="entry name" value="ALDEHYDE DEHYDROGENASE"/>
    <property type="match status" value="1"/>
</dbReference>
<dbReference type="PANTHER" id="PTHR43570:SF16">
    <property type="entry name" value="ALDEHYDE DEHYDROGENASE TYPE III, ISOFORM Q"/>
    <property type="match status" value="1"/>
</dbReference>
<dbReference type="Proteomes" id="UP000219465">
    <property type="component" value="Unassembled WGS sequence"/>
</dbReference>
<dbReference type="CDD" id="cd07087">
    <property type="entry name" value="ALDH_F3-13-14_CALDH-like"/>
    <property type="match status" value="1"/>
</dbReference>
<dbReference type="PROSITE" id="PS00070">
    <property type="entry name" value="ALDEHYDE_DEHYDR_CYS"/>
    <property type="match status" value="1"/>
</dbReference>
<dbReference type="FunFam" id="3.40.605.10:FF:000004">
    <property type="entry name" value="Aldehyde dehydrogenase"/>
    <property type="match status" value="1"/>
</dbReference>
<protein>
    <recommendedName>
        <fullName evidence="4">Aldehyde dehydrogenase</fullName>
    </recommendedName>
</protein>
<feature type="active site" evidence="5">
    <location>
        <position position="244"/>
    </location>
</feature>
<sequence length="456" mass="49693">MTQTPDRIAALRASFDGGRTRPAKWRRQQLYQLMTMIEENEAAINEALNADLGKSCFEARMTEVGTVLSEIVHTLSKLRSWMRPTRVSTPLSNQPGHSRIVHEPLGVVLIMAPWNYPFNLTLTPLIGAIAAGNCAVLKPSEVSANTSALLARLISAYLESDAFAVFEGGPEISTELLEQRFDHIFFTGSEGIGRIVMSAAARHLTPVTLELGGKSPCIITADSDLELAARRVAWGKFLNAGQTCIAPDYVMIDETVADAFVGQMRKAITSFFGADPKQSPDYSRLINERHFDRVQGLISGGDVAIGGETDRAAKYIAPTVLTGVAPEAEVMREEIFGPVLPVMTYKSLDDAIGFITARPKPLALYVFARSRDIQNAVIARTSSGGACINDVVMHLAVPDLPFGGVGASGMGAYHGRASFDTFSHARAVLTKSEHFDVPLRYPPFTKTKLRWLKRLQ</sequence>
<feature type="domain" description="Aldehyde dehydrogenase" evidence="8">
    <location>
        <begin position="8"/>
        <end position="428"/>
    </location>
</feature>
<dbReference type="OrthoDB" id="9812625at2"/>
<dbReference type="PIRSF" id="PIRSF036492">
    <property type="entry name" value="ALDH"/>
    <property type="match status" value="1"/>
</dbReference>
<feature type="active site" evidence="5 6">
    <location>
        <position position="210"/>
    </location>
</feature>
<dbReference type="GO" id="GO:0004029">
    <property type="term" value="F:aldehyde dehydrogenase (NAD+) activity"/>
    <property type="evidence" value="ECO:0007669"/>
    <property type="project" value="TreeGrafter"/>
</dbReference>
<dbReference type="FunFam" id="3.40.309.10:FF:000003">
    <property type="entry name" value="Aldehyde dehydrogenase"/>
    <property type="match status" value="1"/>
</dbReference>
<evidence type="ECO:0000256" key="7">
    <source>
        <dbReference type="RuleBase" id="RU003345"/>
    </source>
</evidence>
<evidence type="ECO:0000313" key="9">
    <source>
        <dbReference type="EMBL" id="SOE08605.1"/>
    </source>
</evidence>
<proteinExistence type="inferred from homology"/>
<name>A0A286HLC5_9HYPH</name>
<dbReference type="InterPro" id="IPR016163">
    <property type="entry name" value="Ald_DH_C"/>
</dbReference>
<evidence type="ECO:0000313" key="10">
    <source>
        <dbReference type="Proteomes" id="UP000219465"/>
    </source>
</evidence>
<evidence type="ECO:0000259" key="8">
    <source>
        <dbReference type="Pfam" id="PF00171"/>
    </source>
</evidence>
<dbReference type="SUPFAM" id="SSF53720">
    <property type="entry name" value="ALDH-like"/>
    <property type="match status" value="1"/>
</dbReference>
<comment type="similarity">
    <text evidence="1 4 7">Belongs to the aldehyde dehydrogenase family.</text>
</comment>
<accession>A0A286HLC5</accession>
<dbReference type="GO" id="GO:0005737">
    <property type="term" value="C:cytoplasm"/>
    <property type="evidence" value="ECO:0007669"/>
    <property type="project" value="TreeGrafter"/>
</dbReference>
<evidence type="ECO:0000256" key="4">
    <source>
        <dbReference type="PIRNR" id="PIRNR036492"/>
    </source>
</evidence>